<dbReference type="Proteomes" id="UP001608902">
    <property type="component" value="Unassembled WGS sequence"/>
</dbReference>
<dbReference type="EMBL" id="JBGFUD010019226">
    <property type="protein sequence ID" value="MFH4984612.1"/>
    <property type="molecule type" value="Genomic_DNA"/>
</dbReference>
<keyword evidence="1" id="KW-1133">Transmembrane helix</keyword>
<sequence>MTSLCFCTSLTAIGIRYLKVYELVEHAGCELFITMCTFLIFIVLVLALSIVAIGANGANERLCRKRSRLEVCLDVNCLIVILPVATMASNHRWTVQAAQVATS</sequence>
<dbReference type="AlphaFoldDB" id="A0ABD6EZM3"/>
<evidence type="ECO:0000313" key="2">
    <source>
        <dbReference type="EMBL" id="MFH4984612.1"/>
    </source>
</evidence>
<proteinExistence type="predicted"/>
<evidence type="ECO:0000313" key="3">
    <source>
        <dbReference type="Proteomes" id="UP001608902"/>
    </source>
</evidence>
<gene>
    <name evidence="2" type="ORF">AB6A40_011321</name>
</gene>
<reference evidence="2 3" key="1">
    <citation type="submission" date="2024-08" db="EMBL/GenBank/DDBJ databases">
        <title>Gnathostoma spinigerum genome.</title>
        <authorList>
            <person name="Gonzalez-Bertolin B."/>
            <person name="Monzon S."/>
            <person name="Zaballos A."/>
            <person name="Jimenez P."/>
            <person name="Dekumyoy P."/>
            <person name="Varona S."/>
            <person name="Cuesta I."/>
            <person name="Sumanam S."/>
            <person name="Adisakwattana P."/>
            <person name="Gasser R.B."/>
            <person name="Hernandez-Gonzalez A."/>
            <person name="Young N.D."/>
            <person name="Perteguer M.J."/>
        </authorList>
    </citation>
    <scope>NUCLEOTIDE SEQUENCE [LARGE SCALE GENOMIC DNA]</scope>
    <source>
        <strain evidence="2">AL3</strain>
        <tissue evidence="2">Liver</tissue>
    </source>
</reference>
<keyword evidence="1" id="KW-0472">Membrane</keyword>
<comment type="caution">
    <text evidence="2">The sequence shown here is derived from an EMBL/GenBank/DDBJ whole genome shotgun (WGS) entry which is preliminary data.</text>
</comment>
<organism evidence="2 3">
    <name type="scientific">Gnathostoma spinigerum</name>
    <dbReference type="NCBI Taxonomy" id="75299"/>
    <lineage>
        <taxon>Eukaryota</taxon>
        <taxon>Metazoa</taxon>
        <taxon>Ecdysozoa</taxon>
        <taxon>Nematoda</taxon>
        <taxon>Chromadorea</taxon>
        <taxon>Rhabditida</taxon>
        <taxon>Spirurina</taxon>
        <taxon>Gnathostomatomorpha</taxon>
        <taxon>Gnathostomatoidea</taxon>
        <taxon>Gnathostomatidae</taxon>
        <taxon>Gnathostoma</taxon>
    </lineage>
</organism>
<protein>
    <submittedName>
        <fullName evidence="2">Uncharacterized protein</fullName>
    </submittedName>
</protein>
<evidence type="ECO:0000256" key="1">
    <source>
        <dbReference type="SAM" id="Phobius"/>
    </source>
</evidence>
<keyword evidence="1" id="KW-0812">Transmembrane</keyword>
<accession>A0ABD6EZM3</accession>
<keyword evidence="3" id="KW-1185">Reference proteome</keyword>
<feature type="transmembrane region" description="Helical" evidence="1">
    <location>
        <begin position="38"/>
        <end position="58"/>
    </location>
</feature>
<name>A0ABD6EZM3_9BILA</name>